<feature type="chain" id="PRO_5046459848" evidence="3">
    <location>
        <begin position="29"/>
        <end position="321"/>
    </location>
</feature>
<reference evidence="4 5" key="1">
    <citation type="journal article" date="2024" name="IMA Fungus">
        <title>Apiospora arundinis, a panoply of carbohydrate-active enzymes and secondary metabolites.</title>
        <authorList>
            <person name="Sorensen T."/>
            <person name="Petersen C."/>
            <person name="Muurmann A.T."/>
            <person name="Christiansen J.V."/>
            <person name="Brundto M.L."/>
            <person name="Overgaard C.K."/>
            <person name="Boysen A.T."/>
            <person name="Wollenberg R.D."/>
            <person name="Larsen T.O."/>
            <person name="Sorensen J.L."/>
            <person name="Nielsen K.L."/>
            <person name="Sondergaard T.E."/>
        </authorList>
    </citation>
    <scope>NUCLEOTIDE SEQUENCE [LARGE SCALE GENOMIC DNA]</scope>
    <source>
        <strain evidence="4 5">AAU 773</strain>
    </source>
</reference>
<evidence type="ECO:0000313" key="4">
    <source>
        <dbReference type="EMBL" id="KAK8872606.1"/>
    </source>
</evidence>
<accession>A0ABR2J4Y6</accession>
<organism evidence="4 5">
    <name type="scientific">Apiospora arundinis</name>
    <dbReference type="NCBI Taxonomy" id="335852"/>
    <lineage>
        <taxon>Eukaryota</taxon>
        <taxon>Fungi</taxon>
        <taxon>Dikarya</taxon>
        <taxon>Ascomycota</taxon>
        <taxon>Pezizomycotina</taxon>
        <taxon>Sordariomycetes</taxon>
        <taxon>Xylariomycetidae</taxon>
        <taxon>Amphisphaeriales</taxon>
        <taxon>Apiosporaceae</taxon>
        <taxon>Apiospora</taxon>
    </lineage>
</organism>
<keyword evidence="3" id="KW-0732">Signal</keyword>
<evidence type="ECO:0000313" key="5">
    <source>
        <dbReference type="Proteomes" id="UP001390339"/>
    </source>
</evidence>
<dbReference type="EMBL" id="JAPCWZ010000003">
    <property type="protein sequence ID" value="KAK8872606.1"/>
    <property type="molecule type" value="Genomic_DNA"/>
</dbReference>
<gene>
    <name evidence="4" type="ORF">PGQ11_003120</name>
</gene>
<proteinExistence type="predicted"/>
<protein>
    <submittedName>
        <fullName evidence="4">Uncharacterized protein</fullName>
    </submittedName>
</protein>
<keyword evidence="2" id="KW-1133">Transmembrane helix</keyword>
<feature type="signal peptide" evidence="3">
    <location>
        <begin position="1"/>
        <end position="28"/>
    </location>
</feature>
<dbReference type="Proteomes" id="UP001390339">
    <property type="component" value="Unassembled WGS sequence"/>
</dbReference>
<name>A0ABR2J4Y6_9PEZI</name>
<feature type="compositionally biased region" description="Basic and acidic residues" evidence="1">
    <location>
        <begin position="194"/>
        <end position="210"/>
    </location>
</feature>
<feature type="transmembrane region" description="Helical" evidence="2">
    <location>
        <begin position="89"/>
        <end position="116"/>
    </location>
</feature>
<comment type="caution">
    <text evidence="4">The sequence shown here is derived from an EMBL/GenBank/DDBJ whole genome shotgun (WGS) entry which is preliminary data.</text>
</comment>
<evidence type="ECO:0000256" key="3">
    <source>
        <dbReference type="SAM" id="SignalP"/>
    </source>
</evidence>
<keyword evidence="2" id="KW-0472">Membrane</keyword>
<keyword evidence="2" id="KW-0812">Transmembrane</keyword>
<evidence type="ECO:0000256" key="1">
    <source>
        <dbReference type="SAM" id="MobiDB-lite"/>
    </source>
</evidence>
<evidence type="ECO:0000256" key="2">
    <source>
        <dbReference type="SAM" id="Phobius"/>
    </source>
</evidence>
<keyword evidence="5" id="KW-1185">Reference proteome</keyword>
<sequence length="321" mass="35841">MPISTVLKAATILSLLFTAVSIWPSISAASDGRTSKLIAEWTARKDFIENCEAHNWSSAACERSKGIQLDAPPNLDRSRWKRHLETDNLLSLITSTGVIALHPLLWIPISSSLLFIQMRRLVIRGSSQRPESSPVHTDDLTPAQEFGFYSAPAHGETSFNSESDPDESKPTPITRDYNLRPRPPRKAQNPALERASKQEPPPKPRADRTRPSNGPRTESKETRKAQNPAPERTSKRKPAPKPKTEGTNFPNGPRTESKETSQKASGVSPGNPILIWYCCQCGGGPMNVATNIHCFCYYQHQRCSYCCVEYSTTRNRMSRNR</sequence>
<feature type="region of interest" description="Disordered" evidence="1">
    <location>
        <begin position="150"/>
        <end position="267"/>
    </location>
</feature>